<name>D8PXT2_SCHCM</name>
<protein>
    <recommendedName>
        <fullName evidence="2">T6SS Phospholipase effector Tle1-like catalytic domain-containing protein</fullName>
    </recommendedName>
</protein>
<feature type="region of interest" description="Disordered" evidence="1">
    <location>
        <begin position="397"/>
        <end position="416"/>
    </location>
</feature>
<feature type="region of interest" description="Disordered" evidence="1">
    <location>
        <begin position="215"/>
        <end position="268"/>
    </location>
</feature>
<feature type="domain" description="T6SS Phospholipase effector Tle1-like catalytic" evidence="2">
    <location>
        <begin position="10"/>
        <end position="339"/>
    </location>
</feature>
<accession>D8PXT2</accession>
<dbReference type="AlphaFoldDB" id="D8PXT2"/>
<dbReference type="OrthoDB" id="3162439at2759"/>
<dbReference type="RefSeq" id="XP_003034630.1">
    <property type="nucleotide sequence ID" value="XM_003034584.1"/>
</dbReference>
<reference evidence="3 4" key="1">
    <citation type="journal article" date="2010" name="Nat. Biotechnol.">
        <title>Genome sequence of the model mushroom Schizophyllum commune.</title>
        <authorList>
            <person name="Ohm R.A."/>
            <person name="de Jong J.F."/>
            <person name="Lugones L.G."/>
            <person name="Aerts A."/>
            <person name="Kothe E."/>
            <person name="Stajich J.E."/>
            <person name="de Vries R.P."/>
            <person name="Record E."/>
            <person name="Levasseur A."/>
            <person name="Baker S.E."/>
            <person name="Bartholomew K.A."/>
            <person name="Coutinho P.M."/>
            <person name="Erdmann S."/>
            <person name="Fowler T.J."/>
            <person name="Gathman A.C."/>
            <person name="Lombard V."/>
            <person name="Henrissat B."/>
            <person name="Knabe N."/>
            <person name="Kuees U."/>
            <person name="Lilly W.W."/>
            <person name="Lindquist E."/>
            <person name="Lucas S."/>
            <person name="Magnuson J.K."/>
            <person name="Piumi F."/>
            <person name="Raudaskoski M."/>
            <person name="Salamov A."/>
            <person name="Schmutz J."/>
            <person name="Schwarze F.W.M.R."/>
            <person name="vanKuyk P.A."/>
            <person name="Horton J.S."/>
            <person name="Grigoriev I.V."/>
            <person name="Woesten H.A.B."/>
        </authorList>
    </citation>
    <scope>NUCLEOTIDE SEQUENCE [LARGE SCALE GENOMIC DNA]</scope>
    <source>
        <strain evidence="4">H4-8 / FGSC 9210</strain>
    </source>
</reference>
<sequence>MAEGETRKPRTLVLCFDGTQGQYDEDNTNVVRFFSLLRKDCCDEQLCYYQAGVGTILPPGIWEPAVEWLAKTLDLAFAWYLNQHVMDGYRYLMQNYKPGDKICLFGFSRGAYTARALAGMLYKVGLLPRDNLEQILFAFKLYVRTDEQGEKLAAGFKETYCQDVTIEFVGAWDTVSSVGLIMGKTLPFVNSNKAIKVFRHALALDEHRARFRPNLYHRPVPGAPGTIDPGHNSPILDDNGRTHLIRKKGGAKDARNDKHASSNGGLFNHFRRKPVKEMRFTEAGIEVVKPGEPETRDEPETDVLEVWFPGAHSDVGGGEVANEVAHSLANQPLLWMTREVMKAQCGVQFERAAFARLGFPPFEYPSALPSPAQQVLNLPVVHTAEGGEAGPDVAPANGHGPGASGHTGHSGCQGRTSSNAQFKAAVDEENWDREDALSPIYDQLKTDKIWWLLEIMPLNYVYQDAEGNWHKTFGCHKGAGRVIEGKPYFHVSVKTRMEALGYKPEAEWEGGEGAVVWVE</sequence>
<evidence type="ECO:0000259" key="2">
    <source>
        <dbReference type="Pfam" id="PF09994"/>
    </source>
</evidence>
<gene>
    <name evidence="3" type="ORF">SCHCODRAFT_84868</name>
</gene>
<dbReference type="SUPFAM" id="SSF53474">
    <property type="entry name" value="alpha/beta-Hydrolases"/>
    <property type="match status" value="1"/>
</dbReference>
<dbReference type="EMBL" id="GL377304">
    <property type="protein sequence ID" value="EFI99727.1"/>
    <property type="molecule type" value="Genomic_DNA"/>
</dbReference>
<dbReference type="Proteomes" id="UP000007431">
    <property type="component" value="Unassembled WGS sequence"/>
</dbReference>
<dbReference type="HOGENOM" id="CLU_005049_5_0_1"/>
<dbReference type="InterPro" id="IPR029058">
    <property type="entry name" value="AB_hydrolase_fold"/>
</dbReference>
<dbReference type="InterPro" id="IPR018712">
    <property type="entry name" value="Tle1-like_cat"/>
</dbReference>
<evidence type="ECO:0000256" key="1">
    <source>
        <dbReference type="SAM" id="MobiDB-lite"/>
    </source>
</evidence>
<keyword evidence="4" id="KW-1185">Reference proteome</keyword>
<dbReference type="PANTHER" id="PTHR33840">
    <property type="match status" value="1"/>
</dbReference>
<dbReference type="GeneID" id="9586599"/>
<feature type="compositionally biased region" description="Basic and acidic residues" evidence="1">
    <location>
        <begin position="250"/>
        <end position="260"/>
    </location>
</feature>
<dbReference type="KEGG" id="scm:SCHCO_02616528"/>
<evidence type="ECO:0000313" key="3">
    <source>
        <dbReference type="EMBL" id="EFI99727.1"/>
    </source>
</evidence>
<dbReference type="InParanoid" id="D8PXT2"/>
<dbReference type="eggNOG" id="ENOG502QPR9">
    <property type="taxonomic scope" value="Eukaryota"/>
</dbReference>
<organism evidence="4">
    <name type="scientific">Schizophyllum commune (strain H4-8 / FGSC 9210)</name>
    <name type="common">Split gill fungus</name>
    <dbReference type="NCBI Taxonomy" id="578458"/>
    <lineage>
        <taxon>Eukaryota</taxon>
        <taxon>Fungi</taxon>
        <taxon>Dikarya</taxon>
        <taxon>Basidiomycota</taxon>
        <taxon>Agaricomycotina</taxon>
        <taxon>Agaricomycetes</taxon>
        <taxon>Agaricomycetidae</taxon>
        <taxon>Agaricales</taxon>
        <taxon>Schizophyllaceae</taxon>
        <taxon>Schizophyllum</taxon>
    </lineage>
</organism>
<dbReference type="VEuPathDB" id="FungiDB:SCHCODRAFT_02616528"/>
<dbReference type="OMA" id="QCGIVFD"/>
<dbReference type="PANTHER" id="PTHR33840:SF2">
    <property type="entry name" value="TLE1 PHOSPHOLIPASE DOMAIN-CONTAINING PROTEIN"/>
    <property type="match status" value="1"/>
</dbReference>
<evidence type="ECO:0000313" key="4">
    <source>
        <dbReference type="Proteomes" id="UP000007431"/>
    </source>
</evidence>
<dbReference type="Pfam" id="PF09994">
    <property type="entry name" value="T6SS_Tle1-like_cat"/>
    <property type="match status" value="1"/>
</dbReference>
<proteinExistence type="predicted"/>